<keyword evidence="2" id="KW-0812">Transmembrane</keyword>
<dbReference type="GeneID" id="118413610"/>
<name>A0A9J7L080_BRAFL</name>
<dbReference type="AlphaFoldDB" id="A0A9J7L080"/>
<keyword evidence="3" id="KW-1185">Reference proteome</keyword>
<dbReference type="RefSeq" id="XP_035673030.1">
    <property type="nucleotide sequence ID" value="XM_035817137.1"/>
</dbReference>
<evidence type="ECO:0000256" key="1">
    <source>
        <dbReference type="SAM" id="MobiDB-lite"/>
    </source>
</evidence>
<sequence length="266" mass="29690">MTEHRQDWILSIQLQFAIFQTSKAYREDHNFLRLDVFKVSPENAIIDLNVVFRISLLGILKLRAVARLKQYIDSQDGRLGEVEIHNVTYISDSGTFTATTESDRDVRCVRVGHHCFPFCHANPRYCVNGGTCQEDGTVKLLCTCIYEPFVHYAGARCDTRTIGIISILMIAVGLLVTLTCVLYAIRRWRRTGSPVPRASTRGYSTRHLEGTKDADDKKCSVWTSDTSGVNPVYEGSQGPVTNGLDPDTDSGAKRSKDSTYSTPTTV</sequence>
<evidence type="ECO:0000256" key="2">
    <source>
        <dbReference type="SAM" id="Phobius"/>
    </source>
</evidence>
<organism evidence="3 4">
    <name type="scientific">Branchiostoma floridae</name>
    <name type="common">Florida lancelet</name>
    <name type="synonym">Amphioxus</name>
    <dbReference type="NCBI Taxonomy" id="7739"/>
    <lineage>
        <taxon>Eukaryota</taxon>
        <taxon>Metazoa</taxon>
        <taxon>Chordata</taxon>
        <taxon>Cephalochordata</taxon>
        <taxon>Leptocardii</taxon>
        <taxon>Amphioxiformes</taxon>
        <taxon>Branchiostomatidae</taxon>
        <taxon>Branchiostoma</taxon>
    </lineage>
</organism>
<gene>
    <name evidence="4" type="primary">LOC118413610</name>
</gene>
<keyword evidence="2" id="KW-1133">Transmembrane helix</keyword>
<evidence type="ECO:0000313" key="3">
    <source>
        <dbReference type="Proteomes" id="UP000001554"/>
    </source>
</evidence>
<dbReference type="OrthoDB" id="9994054at2759"/>
<keyword evidence="2" id="KW-0472">Membrane</keyword>
<protein>
    <submittedName>
        <fullName evidence="4">Uncharacterized protein LOC118413610</fullName>
    </submittedName>
</protein>
<reference evidence="4" key="2">
    <citation type="submission" date="2025-08" db="UniProtKB">
        <authorList>
            <consortium name="RefSeq"/>
        </authorList>
    </citation>
    <scope>IDENTIFICATION</scope>
    <source>
        <strain evidence="4">S238N-H82</strain>
        <tissue evidence="4">Testes</tissue>
    </source>
</reference>
<evidence type="ECO:0000313" key="4">
    <source>
        <dbReference type="RefSeq" id="XP_035673030.1"/>
    </source>
</evidence>
<proteinExistence type="predicted"/>
<dbReference type="KEGG" id="bfo:118413610"/>
<feature type="region of interest" description="Disordered" evidence="1">
    <location>
        <begin position="217"/>
        <end position="266"/>
    </location>
</feature>
<accession>A0A9J7L080</accession>
<reference evidence="3" key="1">
    <citation type="journal article" date="2020" name="Nat. Ecol. Evol.">
        <title>Deeply conserved synteny resolves early events in vertebrate evolution.</title>
        <authorList>
            <person name="Simakov O."/>
            <person name="Marletaz F."/>
            <person name="Yue J.X."/>
            <person name="O'Connell B."/>
            <person name="Jenkins J."/>
            <person name="Brandt A."/>
            <person name="Calef R."/>
            <person name="Tung C.H."/>
            <person name="Huang T.K."/>
            <person name="Schmutz J."/>
            <person name="Satoh N."/>
            <person name="Yu J.K."/>
            <person name="Putnam N.H."/>
            <person name="Green R.E."/>
            <person name="Rokhsar D.S."/>
        </authorList>
    </citation>
    <scope>NUCLEOTIDE SEQUENCE [LARGE SCALE GENOMIC DNA]</scope>
    <source>
        <strain evidence="3">S238N-H82</strain>
    </source>
</reference>
<dbReference type="Proteomes" id="UP000001554">
    <property type="component" value="Chromosome 4"/>
</dbReference>
<feature type="transmembrane region" description="Helical" evidence="2">
    <location>
        <begin position="162"/>
        <end position="185"/>
    </location>
</feature>